<evidence type="ECO:0000259" key="7">
    <source>
        <dbReference type="Pfam" id="PF01368"/>
    </source>
</evidence>
<dbReference type="Pfam" id="PF02272">
    <property type="entry name" value="DHHA1"/>
    <property type="match status" value="1"/>
</dbReference>
<feature type="domain" description="DHHA1" evidence="8">
    <location>
        <begin position="363"/>
        <end position="456"/>
    </location>
</feature>
<dbReference type="Gene3D" id="3.10.310.30">
    <property type="match status" value="1"/>
</dbReference>
<dbReference type="NCBIfam" id="TIGR00644">
    <property type="entry name" value="recJ"/>
    <property type="match status" value="1"/>
</dbReference>
<dbReference type="InterPro" id="IPR018779">
    <property type="entry name" value="RecJ_C"/>
</dbReference>
<dbReference type="InterPro" id="IPR001667">
    <property type="entry name" value="DDH_dom"/>
</dbReference>
<evidence type="ECO:0000256" key="4">
    <source>
        <dbReference type="ARBA" id="ARBA00022801"/>
    </source>
</evidence>
<dbReference type="Pfam" id="PF17768">
    <property type="entry name" value="RecJ_OB"/>
    <property type="match status" value="1"/>
</dbReference>
<proteinExistence type="inferred from homology"/>
<dbReference type="Pfam" id="PF10141">
    <property type="entry name" value="ssDNA-exonuc_C"/>
    <property type="match status" value="1"/>
</dbReference>
<evidence type="ECO:0000256" key="1">
    <source>
        <dbReference type="ARBA" id="ARBA00005915"/>
    </source>
</evidence>
<protein>
    <recommendedName>
        <fullName evidence="2">Single-stranded-DNA-specific exonuclease RecJ</fullName>
    </recommendedName>
</protein>
<reference evidence="11 12" key="1">
    <citation type="submission" date="2024-09" db="EMBL/GenBank/DDBJ databases">
        <authorList>
            <person name="Sun Q."/>
            <person name="Mori K."/>
        </authorList>
    </citation>
    <scope>NUCLEOTIDE SEQUENCE [LARGE SCALE GENOMIC DNA]</scope>
    <source>
        <strain evidence="11 12">CCM 4839</strain>
    </source>
</reference>
<evidence type="ECO:0000259" key="10">
    <source>
        <dbReference type="Pfam" id="PF17768"/>
    </source>
</evidence>
<evidence type="ECO:0000256" key="5">
    <source>
        <dbReference type="ARBA" id="ARBA00022839"/>
    </source>
</evidence>
<evidence type="ECO:0000313" key="12">
    <source>
        <dbReference type="Proteomes" id="UP001589818"/>
    </source>
</evidence>
<evidence type="ECO:0000256" key="3">
    <source>
        <dbReference type="ARBA" id="ARBA00022722"/>
    </source>
</evidence>
<feature type="region of interest" description="Disordered" evidence="6">
    <location>
        <begin position="688"/>
        <end position="707"/>
    </location>
</feature>
<comment type="caution">
    <text evidence="11">The sequence shown here is derived from an EMBL/GenBank/DDBJ whole genome shotgun (WGS) entry which is preliminary data.</text>
</comment>
<dbReference type="EMBL" id="JBHLVF010000023">
    <property type="protein sequence ID" value="MFC0392699.1"/>
    <property type="molecule type" value="Genomic_DNA"/>
</dbReference>
<dbReference type="Gene3D" id="3.90.1640.30">
    <property type="match status" value="1"/>
</dbReference>
<evidence type="ECO:0000259" key="9">
    <source>
        <dbReference type="Pfam" id="PF10141"/>
    </source>
</evidence>
<comment type="similarity">
    <text evidence="1">Belongs to the RecJ family.</text>
</comment>
<feature type="domain" description="Single-stranded-DNA-specific exonuclease RecJ C-terminal" evidence="9">
    <location>
        <begin position="714"/>
        <end position="808"/>
    </location>
</feature>
<keyword evidence="3" id="KW-0540">Nuclease</keyword>
<keyword evidence="5 11" id="KW-0269">Exonuclease</keyword>
<keyword evidence="12" id="KW-1185">Reference proteome</keyword>
<feature type="domain" description="RecJ OB" evidence="10">
    <location>
        <begin position="472"/>
        <end position="578"/>
    </location>
</feature>
<feature type="domain" description="DDH" evidence="7">
    <location>
        <begin position="94"/>
        <end position="237"/>
    </location>
</feature>
<evidence type="ECO:0000256" key="2">
    <source>
        <dbReference type="ARBA" id="ARBA00019841"/>
    </source>
</evidence>
<dbReference type="Pfam" id="PF01368">
    <property type="entry name" value="DHH"/>
    <property type="match status" value="1"/>
</dbReference>
<sequence length="833" mass="91254">MKKGGDAVLIHAKTQWIVASLDPEGEQQAAVLAKKLKLPLLVAKLLIQRGFDQADTAEAFLYGGIEGLHDPFRLKGMKEAVDRINQARERGERVRIYGDYDADGVSSTTLMTCLFRRLEMDFDHYIPHRTLEGYGLNERAIDLASEAGVQLIVTVDTGISAVAQIAYAQSVGIDVIVTDHHEPPAVLPEALALINPKQHDCGYPFKGLAGVGVAFKLAQAILGEPPLEWTDIVALGTIADLMPLQDENRILVQFGLKQLRQTDKYGFRALADVAGIDLQSITSTNIAFGMAPRINAAGRLDHADGAVRLLTASSEDSAIAAAITLDTLNRERQQVVESIVQQAESLWMDKCEEAARAGRPEPSVIVLAGEDWNAGVVGIVASKFIEKLYKPALILGIDPETGMCKGSARSIEGYDLYAALTECHDLLDHYGGHQAAAGMSIHRDNLAAFEQRLGQLADKWLQPEDWIPKTTVDLACGIEDASLKVIEQLSLLEPFGAGNPAPKLLLRDTVVADRRVIGKEGKHLKLSLSAQGKLLDAIGFGYGSLSSRFNDGTAIELVGELSLNEWNGQRKAQFMIQDIRVEHVQLIDRRSDASSLQSLRKLMAEDSLDTAVIVVPDDAWREAVRHDSSISSKLPIYTYGEFEQAGEKECKALLLLGRPPSAVKLSAVIQCCIAIERIYAVYNQAASPDSQMKSGSSGKGKDRSRPVETAWTADFPGREQFAQLYQTLRRVCPLAESGCEERLATMMGWPADTIAFMLKVFHELEFTTVEGDRISLVVSPIKRELTHSATYRNGLRTAEAEQILFGDFTLFVEWIRKQQQLSRSQVEEGAAVS</sequence>
<dbReference type="InterPro" id="IPR004610">
    <property type="entry name" value="RecJ"/>
</dbReference>
<evidence type="ECO:0000313" key="11">
    <source>
        <dbReference type="EMBL" id="MFC0392699.1"/>
    </source>
</evidence>
<dbReference type="InterPro" id="IPR051673">
    <property type="entry name" value="SSDNA_exonuclease_RecJ"/>
</dbReference>
<dbReference type="InterPro" id="IPR038763">
    <property type="entry name" value="DHH_sf"/>
</dbReference>
<dbReference type="InterPro" id="IPR003156">
    <property type="entry name" value="DHHA1_dom"/>
</dbReference>
<gene>
    <name evidence="11" type="primary">recJ</name>
    <name evidence="11" type="ORF">ACFFJ8_15110</name>
</gene>
<evidence type="ECO:0000256" key="6">
    <source>
        <dbReference type="SAM" id="MobiDB-lite"/>
    </source>
</evidence>
<dbReference type="GO" id="GO:0004527">
    <property type="term" value="F:exonuclease activity"/>
    <property type="evidence" value="ECO:0007669"/>
    <property type="project" value="UniProtKB-KW"/>
</dbReference>
<evidence type="ECO:0000259" key="8">
    <source>
        <dbReference type="Pfam" id="PF02272"/>
    </source>
</evidence>
<dbReference type="PANTHER" id="PTHR30255">
    <property type="entry name" value="SINGLE-STRANDED-DNA-SPECIFIC EXONUCLEASE RECJ"/>
    <property type="match status" value="1"/>
</dbReference>
<dbReference type="Proteomes" id="UP001589818">
    <property type="component" value="Unassembled WGS sequence"/>
</dbReference>
<dbReference type="PANTHER" id="PTHR30255:SF2">
    <property type="entry name" value="SINGLE-STRANDED-DNA-SPECIFIC EXONUCLEASE RECJ"/>
    <property type="match status" value="1"/>
</dbReference>
<dbReference type="InterPro" id="IPR041122">
    <property type="entry name" value="RecJ_OB"/>
</dbReference>
<name>A0ABV6JB60_9BACL</name>
<dbReference type="RefSeq" id="WP_256555338.1">
    <property type="nucleotide sequence ID" value="NZ_JANHOF010000005.1"/>
</dbReference>
<dbReference type="SUPFAM" id="SSF64182">
    <property type="entry name" value="DHH phosphoesterases"/>
    <property type="match status" value="1"/>
</dbReference>
<accession>A0ABV6JB60</accession>
<organism evidence="11 12">
    <name type="scientific">Paenibacillus mendelii</name>
    <dbReference type="NCBI Taxonomy" id="206163"/>
    <lineage>
        <taxon>Bacteria</taxon>
        <taxon>Bacillati</taxon>
        <taxon>Bacillota</taxon>
        <taxon>Bacilli</taxon>
        <taxon>Bacillales</taxon>
        <taxon>Paenibacillaceae</taxon>
        <taxon>Paenibacillus</taxon>
    </lineage>
</organism>
<keyword evidence="4" id="KW-0378">Hydrolase</keyword>